<dbReference type="SUPFAM" id="SSF54654">
    <property type="entry name" value="CI-2 family of serine protease inhibitors"/>
    <property type="match status" value="1"/>
</dbReference>
<evidence type="ECO:0000256" key="1">
    <source>
        <dbReference type="ARBA" id="ARBA00008210"/>
    </source>
</evidence>
<dbReference type="GO" id="GO:0004867">
    <property type="term" value="F:serine-type endopeptidase inhibitor activity"/>
    <property type="evidence" value="ECO:0007669"/>
    <property type="project" value="UniProtKB-KW"/>
</dbReference>
<keyword evidence="4" id="KW-0732">Signal</keyword>
<dbReference type="EMBL" id="JBJKTR010000022">
    <property type="protein sequence ID" value="KAL3326617.1"/>
    <property type="molecule type" value="Genomic_DNA"/>
</dbReference>
<keyword evidence="3" id="KW-0722">Serine protease inhibitor</keyword>
<dbReference type="InterPro" id="IPR036354">
    <property type="entry name" value="Prot_inh_pot1_sf"/>
</dbReference>
<evidence type="ECO:0000256" key="4">
    <source>
        <dbReference type="SAM" id="SignalP"/>
    </source>
</evidence>
<evidence type="ECO:0008006" key="7">
    <source>
        <dbReference type="Google" id="ProtNLM"/>
    </source>
</evidence>
<feature type="signal peptide" evidence="4">
    <location>
        <begin position="1"/>
        <end position="31"/>
    </location>
</feature>
<comment type="similarity">
    <text evidence="1">Belongs to the protease inhibitor I13 (potato type I serine protease inhibitor) family.</text>
</comment>
<evidence type="ECO:0000256" key="3">
    <source>
        <dbReference type="ARBA" id="ARBA00022900"/>
    </source>
</evidence>
<keyword evidence="2" id="KW-0646">Protease inhibitor</keyword>
<dbReference type="Pfam" id="PF00280">
    <property type="entry name" value="potato_inhibit"/>
    <property type="match status" value="1"/>
</dbReference>
<organism evidence="5 6">
    <name type="scientific">Solanum stoloniferum</name>
    <dbReference type="NCBI Taxonomy" id="62892"/>
    <lineage>
        <taxon>Eukaryota</taxon>
        <taxon>Viridiplantae</taxon>
        <taxon>Streptophyta</taxon>
        <taxon>Embryophyta</taxon>
        <taxon>Tracheophyta</taxon>
        <taxon>Spermatophyta</taxon>
        <taxon>Magnoliopsida</taxon>
        <taxon>eudicotyledons</taxon>
        <taxon>Gunneridae</taxon>
        <taxon>Pentapetalae</taxon>
        <taxon>asterids</taxon>
        <taxon>lamiids</taxon>
        <taxon>Solanales</taxon>
        <taxon>Solanaceae</taxon>
        <taxon>Solanoideae</taxon>
        <taxon>Solaneae</taxon>
        <taxon>Solanum</taxon>
    </lineage>
</organism>
<reference evidence="5 6" key="1">
    <citation type="submission" date="2024-05" db="EMBL/GenBank/DDBJ databases">
        <title>De novo assembly of an allotetraploid wild potato.</title>
        <authorList>
            <person name="Hosaka A.J."/>
        </authorList>
    </citation>
    <scope>NUCLEOTIDE SEQUENCE [LARGE SCALE GENOMIC DNA]</scope>
    <source>
        <tissue evidence="5">Young leaves</tissue>
    </source>
</reference>
<protein>
    <recommendedName>
        <fullName evidence="7">Trypsin inhibitor 1</fullName>
    </recommendedName>
</protein>
<proteinExistence type="inferred from homology"/>
<evidence type="ECO:0000313" key="5">
    <source>
        <dbReference type="EMBL" id="KAL3326617.1"/>
    </source>
</evidence>
<gene>
    <name evidence="5" type="ORF">AABB24_037351</name>
</gene>
<feature type="non-terminal residue" evidence="5">
    <location>
        <position position="1"/>
    </location>
</feature>
<dbReference type="Proteomes" id="UP001627284">
    <property type="component" value="Unassembled WGS sequence"/>
</dbReference>
<dbReference type="AlphaFoldDB" id="A0ABD2R5G1"/>
<dbReference type="PRINTS" id="PR00292">
    <property type="entry name" value="POTATOINHBTR"/>
</dbReference>
<evidence type="ECO:0000256" key="2">
    <source>
        <dbReference type="ARBA" id="ARBA00022690"/>
    </source>
</evidence>
<accession>A0ABD2R5G1</accession>
<dbReference type="Gene3D" id="3.30.10.10">
    <property type="entry name" value="Trypsin Inhibitor V, subunit A"/>
    <property type="match status" value="1"/>
</dbReference>
<keyword evidence="6" id="KW-1185">Reference proteome</keyword>
<sequence length="103" mass="11520">KQEDLEEKTMEKLTLVVAFLLLASLIQPLTAQSGCPGVRKETWPELLGVPARLARETIQKENPRLTNVGNVQNGSPVTQDFRCDRVRLFINILDIVVQVPRVG</sequence>
<name>A0ABD2R5G1_9SOLN</name>
<evidence type="ECO:0000313" key="6">
    <source>
        <dbReference type="Proteomes" id="UP001627284"/>
    </source>
</evidence>
<dbReference type="PROSITE" id="PS00285">
    <property type="entry name" value="POTATO_INHIBITOR"/>
    <property type="match status" value="1"/>
</dbReference>
<comment type="caution">
    <text evidence="5">The sequence shown here is derived from an EMBL/GenBank/DDBJ whole genome shotgun (WGS) entry which is preliminary data.</text>
</comment>
<feature type="chain" id="PRO_5044775229" description="Trypsin inhibitor 1" evidence="4">
    <location>
        <begin position="32"/>
        <end position="103"/>
    </location>
</feature>
<dbReference type="PANTHER" id="PTHR33091">
    <property type="entry name" value="PROTEIN, PUTATIVE, EXPRESSED-RELATED"/>
    <property type="match status" value="1"/>
</dbReference>
<dbReference type="InterPro" id="IPR000864">
    <property type="entry name" value="Prot_inh_pot1"/>
</dbReference>
<dbReference type="PANTHER" id="PTHR33091:SF111">
    <property type="entry name" value="TRYPSIN INHIBITOR 1-LIKE"/>
    <property type="match status" value="1"/>
</dbReference>